<dbReference type="InterPro" id="IPR013517">
    <property type="entry name" value="FG-GAP"/>
</dbReference>
<dbReference type="Pfam" id="PF01833">
    <property type="entry name" value="TIG"/>
    <property type="match status" value="1"/>
</dbReference>
<keyword evidence="1 3" id="KW-0732">Signal</keyword>
<reference evidence="6 7" key="1">
    <citation type="journal article" date="2016" name="Int. J. Syst. Evol. Microbiol.">
        <title>Pontibacter aydingkolensis sp. nov., isolated from soil of a salt lake.</title>
        <authorList>
            <person name="Osman G."/>
            <person name="Zhang T."/>
            <person name="Lou K."/>
            <person name="Gao Y."/>
            <person name="Chang W."/>
            <person name="Lin Q."/>
            <person name="Yang H.M."/>
            <person name="Huo X.D."/>
            <person name="Wang N."/>
        </authorList>
    </citation>
    <scope>NUCLEOTIDE SEQUENCE [LARGE SCALE GENOMIC DNA]</scope>
    <source>
        <strain evidence="6 7">KACC 19255</strain>
    </source>
</reference>
<name>A0ABS7CV92_9BACT</name>
<dbReference type="Pfam" id="PF13517">
    <property type="entry name" value="FG-GAP_3"/>
    <property type="match status" value="3"/>
</dbReference>
<dbReference type="InterPro" id="IPR028994">
    <property type="entry name" value="Integrin_alpha_N"/>
</dbReference>
<evidence type="ECO:0000313" key="7">
    <source>
        <dbReference type="Proteomes" id="UP000813018"/>
    </source>
</evidence>
<feature type="chain" id="PRO_5045444437" evidence="3">
    <location>
        <begin position="23"/>
        <end position="1481"/>
    </location>
</feature>
<feature type="domain" description="PKD" evidence="4">
    <location>
        <begin position="1134"/>
        <end position="1206"/>
    </location>
</feature>
<keyword evidence="2" id="KW-0677">Repeat</keyword>
<keyword evidence="7" id="KW-1185">Reference proteome</keyword>
<dbReference type="InterPro" id="IPR035986">
    <property type="entry name" value="PKD_dom_sf"/>
</dbReference>
<dbReference type="EMBL" id="JAHYXK010000009">
    <property type="protein sequence ID" value="MBW7467779.1"/>
    <property type="molecule type" value="Genomic_DNA"/>
</dbReference>
<organism evidence="6 7">
    <name type="scientific">Pontibacter aydingkolensis</name>
    <dbReference type="NCBI Taxonomy" id="1911536"/>
    <lineage>
        <taxon>Bacteria</taxon>
        <taxon>Pseudomonadati</taxon>
        <taxon>Bacteroidota</taxon>
        <taxon>Cytophagia</taxon>
        <taxon>Cytophagales</taxon>
        <taxon>Hymenobacteraceae</taxon>
        <taxon>Pontibacter</taxon>
    </lineage>
</organism>
<dbReference type="PROSITE" id="PS50825">
    <property type="entry name" value="HYR"/>
    <property type="match status" value="2"/>
</dbReference>
<dbReference type="Gene3D" id="2.130.10.130">
    <property type="entry name" value="Integrin alpha, N-terminal"/>
    <property type="match status" value="1"/>
</dbReference>
<dbReference type="InterPro" id="IPR000601">
    <property type="entry name" value="PKD_dom"/>
</dbReference>
<dbReference type="RefSeq" id="WP_219877660.1">
    <property type="nucleotide sequence ID" value="NZ_JAHYXK010000009.1"/>
</dbReference>
<dbReference type="InterPro" id="IPR002909">
    <property type="entry name" value="IPT_dom"/>
</dbReference>
<dbReference type="SMART" id="SM00089">
    <property type="entry name" value="PKD"/>
    <property type="match status" value="4"/>
</dbReference>
<dbReference type="PANTHER" id="PTHR24273:SF32">
    <property type="entry name" value="HYALIN"/>
    <property type="match status" value="1"/>
</dbReference>
<dbReference type="InterPro" id="IPR022409">
    <property type="entry name" value="PKD/Chitinase_dom"/>
</dbReference>
<evidence type="ECO:0000256" key="1">
    <source>
        <dbReference type="ARBA" id="ARBA00022729"/>
    </source>
</evidence>
<dbReference type="InterPro" id="IPR013783">
    <property type="entry name" value="Ig-like_fold"/>
</dbReference>
<evidence type="ECO:0000259" key="4">
    <source>
        <dbReference type="PROSITE" id="PS50093"/>
    </source>
</evidence>
<feature type="domain" description="HYR" evidence="5">
    <location>
        <begin position="1045"/>
        <end position="1130"/>
    </location>
</feature>
<dbReference type="InterPro" id="IPR003410">
    <property type="entry name" value="HYR_dom"/>
</dbReference>
<dbReference type="SUPFAM" id="SSF49299">
    <property type="entry name" value="PKD domain"/>
    <property type="match status" value="2"/>
</dbReference>
<dbReference type="InterPro" id="IPR014756">
    <property type="entry name" value="Ig_E-set"/>
</dbReference>
<protein>
    <submittedName>
        <fullName evidence="6">HYR domain-containing protein</fullName>
    </submittedName>
</protein>
<gene>
    <name evidence="6" type="ORF">K0O23_11940</name>
</gene>
<evidence type="ECO:0000256" key="2">
    <source>
        <dbReference type="ARBA" id="ARBA00022737"/>
    </source>
</evidence>
<feature type="signal peptide" evidence="3">
    <location>
        <begin position="1"/>
        <end position="22"/>
    </location>
</feature>
<dbReference type="Pfam" id="PF02494">
    <property type="entry name" value="HYR"/>
    <property type="match status" value="4"/>
</dbReference>
<dbReference type="SUPFAM" id="SSF81296">
    <property type="entry name" value="E set domains"/>
    <property type="match status" value="1"/>
</dbReference>
<proteinExistence type="predicted"/>
<dbReference type="PROSITE" id="PS50093">
    <property type="entry name" value="PKD"/>
    <property type="match status" value="1"/>
</dbReference>
<feature type="domain" description="HYR" evidence="5">
    <location>
        <begin position="883"/>
        <end position="967"/>
    </location>
</feature>
<dbReference type="Gene3D" id="2.60.40.10">
    <property type="entry name" value="Immunoglobulins"/>
    <property type="match status" value="6"/>
</dbReference>
<accession>A0ABS7CV92</accession>
<evidence type="ECO:0000313" key="6">
    <source>
        <dbReference type="EMBL" id="MBW7467779.1"/>
    </source>
</evidence>
<sequence>MIKIITIQICVLAMLHAGTVKGQGCNAPVINSFSPNTGFIGSTVTITGANFDPIPANNQVFFGATKAAVETASFGVLTVKVPVGASTAPIFVKNGCNLIGYSSTSFNGIFCPTPINASTYQNTAFALTGIHGAYNMLLMDLDLDGKPDVISASNSGGLTIARNLSTPGSLNFVAHNFAGAGGNSIALADFDGDGRVDIVSPNRISRNISTGPGNINFQFFSSFGGYQVAAGDFNSDGKIDILAQDGSNNIILYRNTSTGPGAISFVQAFLMNVGHRNNGVQIGDVDGDGKVDIMASQGNGNRMISLRNTTPVNATSFAFEPYESWPSNGVYPYRAMIADFDKDGKIDFTTPNYGHGSSDPAQTNTAIFRNTSVVGDISFAPSVNLPAPVNNYRIGVGDVNGDGFPDIVTKSLGVNVFSVYPNISTGPGNAAFSSRIDYTSSAQAEVSGIVIGDLDGDFVPDIATSGISSNTIRFHRNTSAQADITPPTVVCKNITVALTPSGTVKVTPEMIDNGSGDACGIANMEVNGAASVDFTCSDIGVNRVTLKVIDKAGNASTCTATVTVAPAAIIVAGQTTVCKGQTVALSANQGDSYQWYKDGTIINGEINQSYTATESGNYTVAVTNSGGCSGVSAATAVTVNDNPTVTTFPTGNASICSGGKVTITASESSVYQWYINNNPISGANQRTYSATTAGTYTVSVIDLFGCSAISDPIIVDATDDINPIAKVKNITIALDANESATVTAADIDDGSYDNCSTISLSLSQSTFSCSDVGKVIPVTLTVTDGNNNVSSAIAQVTVTDPNSYCNSTPVAVGREITVQADENCQGTAEAIMFDGGSTDEDGDELTFSVAPAGPYILGLTSVVLTVRDSKGAISTTNASVTVKDETKPVLSTAPADIIVYTGSSATSCTATATWTTLTATDNCGGVTVSSNFEPGIEFPIGTTTVTYTAVDGAGNKSEKSFTVTVVDNTNPTLTAPAAIVRNTDAGKCDAEISNLGSPVFGDNCAGATVSNNAPTVFPKGTTTVIWTVTDAAGNTATATQTVTVEDKENPVITTLQNITKANDDSECGAVVTFTGPTATDNCSDVIVTQTDNTDLTSGSTFPVGTTLLEYTATDAAGNTAVTTFSVTVTNAVPAIDLVSATTDPIAVNTSINLGVAYTDNNITNAAINWGDNSGVQNIPNPANNFAVSHTYNAAGVYTVKVILTDACLATSNEYVYQYVVVYDSDGGFVTGGGWIDSPKGAYKADDAMGGKAHFGFVSKYQKGANVPSGKTNFEFKTAELDFQSTSYEWLVISGATARFKGEGTINGSGWYGFILAATDGQVNGGGGTDKFRIKIWDKNNNDIIIYDNNLEVGNGDDDANAETAIMGGSIVVHEGMKGKSTSSVVSAGAIEPEPLKVNFYSYPTAFSAKTTIAFSLEKEEEYVLEVFDMKGALVKKLASGNAEAKKLYKYELKSDGMAEGVYITRLTTTSSVRSIKAVLKR</sequence>
<dbReference type="SUPFAM" id="SSF69318">
    <property type="entry name" value="Integrin alpha N-terminal domain"/>
    <property type="match status" value="1"/>
</dbReference>
<comment type="caution">
    <text evidence="6">The sequence shown here is derived from an EMBL/GenBank/DDBJ whole genome shotgun (WGS) entry which is preliminary data.</text>
</comment>
<evidence type="ECO:0000259" key="5">
    <source>
        <dbReference type="PROSITE" id="PS50825"/>
    </source>
</evidence>
<dbReference type="CDD" id="cd00603">
    <property type="entry name" value="IPT_PCSR"/>
    <property type="match status" value="1"/>
</dbReference>
<evidence type="ECO:0000256" key="3">
    <source>
        <dbReference type="SAM" id="SignalP"/>
    </source>
</evidence>
<dbReference type="PANTHER" id="PTHR24273">
    <property type="entry name" value="FI04643P-RELATED"/>
    <property type="match status" value="1"/>
</dbReference>
<dbReference type="Proteomes" id="UP000813018">
    <property type="component" value="Unassembled WGS sequence"/>
</dbReference>